<feature type="active site" evidence="7">
    <location>
        <position position="84"/>
    </location>
</feature>
<gene>
    <name evidence="10" type="ORF">MARLIPOL_09149</name>
</gene>
<dbReference type="InterPro" id="IPR027473">
    <property type="entry name" value="L-asparaginase_C"/>
</dbReference>
<protein>
    <recommendedName>
        <fullName evidence="2">asparaginase</fullName>
        <ecNumber evidence="2">3.5.1.1</ecNumber>
    </recommendedName>
</protein>
<dbReference type="InterPro" id="IPR020827">
    <property type="entry name" value="Asparaginase/glutaminase_AS1"/>
</dbReference>
<dbReference type="InterPro" id="IPR006033">
    <property type="entry name" value="AsnA_fam"/>
</dbReference>
<evidence type="ECO:0000256" key="4">
    <source>
        <dbReference type="PIRSR" id="PIRSR001220-1"/>
    </source>
</evidence>
<dbReference type="HOGENOM" id="CLU_019134_2_3_6"/>
<dbReference type="SFLD" id="SFLDS00057">
    <property type="entry name" value="Glutaminase/Asparaginase"/>
    <property type="match status" value="1"/>
</dbReference>
<evidence type="ECO:0000256" key="3">
    <source>
        <dbReference type="ARBA" id="ARBA00022801"/>
    </source>
</evidence>
<dbReference type="EC" id="3.5.1.1" evidence="2"/>
<evidence type="ECO:0000313" key="10">
    <source>
        <dbReference type="EMBL" id="EON92909.1"/>
    </source>
</evidence>
<sequence length="331" mass="35461">MNRKLLLVYTGGTIGMVPSGKGYVPSPNFRGRLQRHLDLPGLDVIELDRLIDSANLTPSDWAGIARVLVSHWDNYDGFVVLHGTDTMAYTASALSYMLRGCDKPVILTGAQIPLDQQRSDALDNVTTALAMAAMPQLREVCICFRNRLLRGNRARKISTNGLDAFDSPNAPWLGEAGIDISLRDEMRLPSDHPDFLIPEFDTRAVAALTLYPGIPAALVQATLGLPGLQGLIIHSYGAGNPPDANPVLIQALEHGVNQGISILNITQCLQGPVSQNAYATGAALDRIGVLPGSDLTPEAAFAKLHYLLATGHKGQALRRGLMQPLCGDSGD</sequence>
<feature type="binding site" evidence="5">
    <location>
        <begin position="84"/>
        <end position="85"/>
    </location>
    <ligand>
        <name>substrate</name>
    </ligand>
</feature>
<dbReference type="PROSITE" id="PS00917">
    <property type="entry name" value="ASN_GLN_ASE_2"/>
    <property type="match status" value="1"/>
</dbReference>
<comment type="caution">
    <text evidence="10">The sequence shown here is derived from an EMBL/GenBank/DDBJ whole genome shotgun (WGS) entry which is preliminary data.</text>
</comment>
<dbReference type="InterPro" id="IPR027475">
    <property type="entry name" value="Asparaginase/glutaminase_AS2"/>
</dbReference>
<dbReference type="SMART" id="SM00870">
    <property type="entry name" value="Asparaginase"/>
    <property type="match status" value="1"/>
</dbReference>
<proteinExistence type="inferred from homology"/>
<dbReference type="InterPro" id="IPR041725">
    <property type="entry name" value="L-asparaginase_I"/>
</dbReference>
<dbReference type="Proteomes" id="UP000016540">
    <property type="component" value="Unassembled WGS sequence"/>
</dbReference>
<feature type="binding site" evidence="5">
    <location>
        <position position="59"/>
    </location>
    <ligand>
        <name>substrate</name>
    </ligand>
</feature>
<evidence type="ECO:0000256" key="7">
    <source>
        <dbReference type="PROSITE-ProRule" id="PRU10100"/>
    </source>
</evidence>
<dbReference type="EMBL" id="ASAD01000010">
    <property type="protein sequence ID" value="EON92909.1"/>
    <property type="molecule type" value="Genomic_DNA"/>
</dbReference>
<keyword evidence="3" id="KW-0378">Hydrolase</keyword>
<dbReference type="NCBIfam" id="TIGR00519">
    <property type="entry name" value="asnASE_I"/>
    <property type="match status" value="1"/>
</dbReference>
<dbReference type="PIRSF" id="PIRSF001220">
    <property type="entry name" value="L-ASNase_gatD"/>
    <property type="match status" value="1"/>
</dbReference>
<feature type="domain" description="Asparaginase/glutaminase C-terminal" evidence="9">
    <location>
        <begin position="205"/>
        <end position="319"/>
    </location>
</feature>
<dbReference type="InterPro" id="IPR040919">
    <property type="entry name" value="Asparaginase_C"/>
</dbReference>
<dbReference type="GO" id="GO:0009066">
    <property type="term" value="P:aspartate family amino acid metabolic process"/>
    <property type="evidence" value="ECO:0007669"/>
    <property type="project" value="UniProtKB-ARBA"/>
</dbReference>
<dbReference type="PROSITE" id="PS00144">
    <property type="entry name" value="ASN_GLN_ASE_1"/>
    <property type="match status" value="1"/>
</dbReference>
<evidence type="ECO:0000313" key="11">
    <source>
        <dbReference type="Proteomes" id="UP000016540"/>
    </source>
</evidence>
<dbReference type="PRINTS" id="PR00139">
    <property type="entry name" value="ASNGLNASE"/>
</dbReference>
<dbReference type="STRING" id="1318628.MARLIPOL_09149"/>
<feature type="active site" evidence="6">
    <location>
        <position position="13"/>
    </location>
</feature>
<dbReference type="InterPro" id="IPR006034">
    <property type="entry name" value="Asparaginase/glutaminase-like"/>
</dbReference>
<accession>R8B303</accession>
<dbReference type="SUPFAM" id="SSF53774">
    <property type="entry name" value="Glutaminase/Asparaginase"/>
    <property type="match status" value="1"/>
</dbReference>
<dbReference type="InterPro" id="IPR036152">
    <property type="entry name" value="Asp/glu_Ase-like_sf"/>
</dbReference>
<dbReference type="OrthoDB" id="9788068at2"/>
<dbReference type="GO" id="GO:0004067">
    <property type="term" value="F:asparaginase activity"/>
    <property type="evidence" value="ECO:0007669"/>
    <property type="project" value="UniProtKB-UniRule"/>
</dbReference>
<keyword evidence="11" id="KW-1185">Reference proteome</keyword>
<dbReference type="CDD" id="cd08963">
    <property type="entry name" value="L-asparaginase_I"/>
    <property type="match status" value="1"/>
</dbReference>
<dbReference type="AlphaFoldDB" id="R8B303"/>
<dbReference type="PANTHER" id="PTHR11707">
    <property type="entry name" value="L-ASPARAGINASE"/>
    <property type="match status" value="1"/>
</dbReference>
<dbReference type="Gene3D" id="3.40.50.1170">
    <property type="entry name" value="L-asparaginase, N-terminal domain"/>
    <property type="match status" value="1"/>
</dbReference>
<dbReference type="PATRIC" id="fig|1318628.3.peg.1832"/>
<evidence type="ECO:0000259" key="9">
    <source>
        <dbReference type="Pfam" id="PF17763"/>
    </source>
</evidence>
<dbReference type="PANTHER" id="PTHR11707:SF28">
    <property type="entry name" value="60 KDA LYSOPHOSPHOLIPASE"/>
    <property type="match status" value="1"/>
</dbReference>
<dbReference type="Gene3D" id="3.40.50.40">
    <property type="match status" value="1"/>
</dbReference>
<dbReference type="Pfam" id="PF17763">
    <property type="entry name" value="Asparaginase_C"/>
    <property type="match status" value="1"/>
</dbReference>
<dbReference type="FunFam" id="3.40.50.40:FF:000001">
    <property type="entry name" value="L-asparaginase 1"/>
    <property type="match status" value="1"/>
</dbReference>
<dbReference type="PROSITE" id="PS51732">
    <property type="entry name" value="ASN_GLN_ASE_3"/>
    <property type="match status" value="1"/>
</dbReference>
<dbReference type="PIRSF" id="PIRSF500176">
    <property type="entry name" value="L_ASNase"/>
    <property type="match status" value="1"/>
</dbReference>
<dbReference type="InterPro" id="IPR037152">
    <property type="entry name" value="L-asparaginase_N_sf"/>
</dbReference>
<evidence type="ECO:0000256" key="6">
    <source>
        <dbReference type="PROSITE-ProRule" id="PRU10099"/>
    </source>
</evidence>
<dbReference type="Pfam" id="PF00710">
    <property type="entry name" value="Asparaginase"/>
    <property type="match status" value="1"/>
</dbReference>
<evidence type="ECO:0000256" key="2">
    <source>
        <dbReference type="ARBA" id="ARBA00012920"/>
    </source>
</evidence>
<dbReference type="RefSeq" id="WP_012137834.1">
    <property type="nucleotide sequence ID" value="NZ_KE007317.1"/>
</dbReference>
<dbReference type="eggNOG" id="COG0252">
    <property type="taxonomic scope" value="Bacteria"/>
</dbReference>
<evidence type="ECO:0000259" key="8">
    <source>
        <dbReference type="Pfam" id="PF00710"/>
    </source>
</evidence>
<evidence type="ECO:0000256" key="5">
    <source>
        <dbReference type="PIRSR" id="PIRSR001220-2"/>
    </source>
</evidence>
<organism evidence="10 11">
    <name type="scientific">Marinobacter lipolyticus SM19</name>
    <dbReference type="NCBI Taxonomy" id="1318628"/>
    <lineage>
        <taxon>Bacteria</taxon>
        <taxon>Pseudomonadati</taxon>
        <taxon>Pseudomonadota</taxon>
        <taxon>Gammaproteobacteria</taxon>
        <taxon>Pseudomonadales</taxon>
        <taxon>Marinobacteraceae</taxon>
        <taxon>Marinobacter</taxon>
    </lineage>
</organism>
<comment type="similarity">
    <text evidence="1">Belongs to the asparaginase 1 family.</text>
</comment>
<evidence type="ECO:0000256" key="1">
    <source>
        <dbReference type="ARBA" id="ARBA00010518"/>
    </source>
</evidence>
<feature type="domain" description="L-asparaginase N-terminal" evidence="8">
    <location>
        <begin position="4"/>
        <end position="184"/>
    </location>
</feature>
<feature type="active site" description="O-isoaspartyl threonine intermediate" evidence="4">
    <location>
        <position position="13"/>
    </location>
</feature>
<name>R8B303_9GAMM</name>
<dbReference type="InterPro" id="IPR027474">
    <property type="entry name" value="L-asparaginase_N"/>
</dbReference>
<reference evidence="10 11" key="1">
    <citation type="journal article" date="2013" name="Genome Announc.">
        <title>Draft Genome Sequence of the Moderately Halophilic Bacterium Marinobacter lipolyticus Strain SM19.</title>
        <authorList>
            <person name="Papke R.T."/>
            <person name="de la Haba R.R."/>
            <person name="Infante-Dominguez C."/>
            <person name="Perez D."/>
            <person name="Sanchez-Porro C."/>
            <person name="Lapierre P."/>
            <person name="Ventosa A."/>
        </authorList>
    </citation>
    <scope>NUCLEOTIDE SEQUENCE [LARGE SCALE GENOMIC DNA]</scope>
    <source>
        <strain evidence="10 11">SM19</strain>
    </source>
</reference>